<dbReference type="InterPro" id="IPR039428">
    <property type="entry name" value="NUOK/Mnh_C1-like"/>
</dbReference>
<evidence type="ECO:0000313" key="9">
    <source>
        <dbReference type="EMBL" id="STX34243.1"/>
    </source>
</evidence>
<dbReference type="Gene3D" id="1.10.287.3510">
    <property type="match status" value="1"/>
</dbReference>
<evidence type="ECO:0000256" key="5">
    <source>
        <dbReference type="ARBA" id="ARBA00022989"/>
    </source>
</evidence>
<evidence type="ECO:0000256" key="2">
    <source>
        <dbReference type="ARBA" id="ARBA00010388"/>
    </source>
</evidence>
<dbReference type="GO" id="GO:0005886">
    <property type="term" value="C:plasma membrane"/>
    <property type="evidence" value="ECO:0007669"/>
    <property type="project" value="UniProtKB-SubCell"/>
</dbReference>
<keyword evidence="4 7" id="KW-0812">Transmembrane</keyword>
<dbReference type="InterPro" id="IPR050601">
    <property type="entry name" value="CPA3_antiporter_subunitC"/>
</dbReference>
<keyword evidence="5 7" id="KW-1133">Transmembrane helix</keyword>
<gene>
    <name evidence="9" type="primary">mrpC</name>
    <name evidence="8" type="ORF">Lcin_0539</name>
    <name evidence="9" type="ORF">NCTC12438_00836</name>
</gene>
<evidence type="ECO:0000313" key="8">
    <source>
        <dbReference type="EMBL" id="KTC92629.1"/>
    </source>
</evidence>
<accession>A0A378IGS2</accession>
<dbReference type="Pfam" id="PF00420">
    <property type="entry name" value="Oxidored_q2"/>
    <property type="match status" value="1"/>
</dbReference>
<dbReference type="OrthoDB" id="7994045at2"/>
<evidence type="ECO:0000256" key="4">
    <source>
        <dbReference type="ARBA" id="ARBA00022692"/>
    </source>
</evidence>
<dbReference type="PANTHER" id="PTHR34583:SF2">
    <property type="entry name" value="ANTIPORTER SUBUNIT MNHC2-RELATED"/>
    <property type="match status" value="1"/>
</dbReference>
<evidence type="ECO:0000256" key="6">
    <source>
        <dbReference type="ARBA" id="ARBA00023136"/>
    </source>
</evidence>
<evidence type="ECO:0000313" key="11">
    <source>
        <dbReference type="Proteomes" id="UP000255316"/>
    </source>
</evidence>
<protein>
    <submittedName>
        <fullName evidence="9">Multiple resistance and pH homeostasis protein C</fullName>
    </submittedName>
    <submittedName>
        <fullName evidence="8">Na(+)/H(+) antiporter subunit C</fullName>
    </submittedName>
</protein>
<reference evidence="9 11" key="2">
    <citation type="submission" date="2018-06" db="EMBL/GenBank/DDBJ databases">
        <authorList>
            <consortium name="Pathogen Informatics"/>
            <person name="Doyle S."/>
        </authorList>
    </citation>
    <scope>NUCLEOTIDE SEQUENCE [LARGE SCALE GENOMIC DNA]</scope>
    <source>
        <strain evidence="9 11">NCTC12438</strain>
    </source>
</reference>
<evidence type="ECO:0000256" key="3">
    <source>
        <dbReference type="ARBA" id="ARBA00022475"/>
    </source>
</evidence>
<dbReference type="Proteomes" id="UP000255316">
    <property type="component" value="Unassembled WGS sequence"/>
</dbReference>
<keyword evidence="6 7" id="KW-0472">Membrane</keyword>
<feature type="transmembrane region" description="Helical" evidence="7">
    <location>
        <begin position="30"/>
        <end position="51"/>
    </location>
</feature>
<dbReference type="STRING" id="28085.Lcin_0539"/>
<sequence length="114" mass="12663">MDYLSYFVAFWLFIFSLYGIVSSRNLIHMINCIIVLQSSTYIFLLFIGYRQGGSAPVLADNIPPEKMVDPVVQAIALTDIVVSAVVAALLLAIAIQAYKQFKTLDPYKLISIKG</sequence>
<proteinExistence type="inferred from homology"/>
<evidence type="ECO:0000313" key="10">
    <source>
        <dbReference type="Proteomes" id="UP000054854"/>
    </source>
</evidence>
<keyword evidence="3" id="KW-1003">Cell membrane</keyword>
<comment type="subcellular location">
    <subcellularLocation>
        <location evidence="1">Cell membrane</location>
        <topology evidence="1">Multi-pass membrane protein</topology>
    </subcellularLocation>
</comment>
<dbReference type="PANTHER" id="PTHR34583">
    <property type="entry name" value="ANTIPORTER SUBUNIT MNHC2-RELATED"/>
    <property type="match status" value="1"/>
</dbReference>
<evidence type="ECO:0000256" key="7">
    <source>
        <dbReference type="SAM" id="Phobius"/>
    </source>
</evidence>
<reference evidence="8 10" key="1">
    <citation type="submission" date="2015-11" db="EMBL/GenBank/DDBJ databases">
        <title>Genomic analysis of 38 Legionella species identifies large and diverse effector repertoires.</title>
        <authorList>
            <person name="Burstein D."/>
            <person name="Amaro F."/>
            <person name="Zusman T."/>
            <person name="Lifshitz Z."/>
            <person name="Cohen O."/>
            <person name="Gilbert J.A."/>
            <person name="Pupko T."/>
            <person name="Shuman H.A."/>
            <person name="Segal G."/>
        </authorList>
    </citation>
    <scope>NUCLEOTIDE SEQUENCE [LARGE SCALE GENOMIC DNA]</scope>
    <source>
        <strain evidence="8 10">CDC#72-OH-14</strain>
    </source>
</reference>
<organism evidence="9 11">
    <name type="scientific">Legionella cincinnatiensis</name>
    <dbReference type="NCBI Taxonomy" id="28085"/>
    <lineage>
        <taxon>Bacteria</taxon>
        <taxon>Pseudomonadati</taxon>
        <taxon>Pseudomonadota</taxon>
        <taxon>Gammaproteobacteria</taxon>
        <taxon>Legionellales</taxon>
        <taxon>Legionellaceae</taxon>
        <taxon>Legionella</taxon>
    </lineage>
</organism>
<dbReference type="RefSeq" id="WP_058463784.1">
    <property type="nucleotide sequence ID" value="NZ_CAAAHQ010000031.1"/>
</dbReference>
<dbReference type="Proteomes" id="UP000054854">
    <property type="component" value="Unassembled WGS sequence"/>
</dbReference>
<dbReference type="AlphaFoldDB" id="A0A378IGS2"/>
<dbReference type="EMBL" id="LNXX01000006">
    <property type="protein sequence ID" value="KTC92629.1"/>
    <property type="molecule type" value="Genomic_DNA"/>
</dbReference>
<feature type="transmembrane region" description="Helical" evidence="7">
    <location>
        <begin position="6"/>
        <end position="23"/>
    </location>
</feature>
<name>A0A378IGS2_9GAMM</name>
<dbReference type="EMBL" id="UGNX01000001">
    <property type="protein sequence ID" value="STX34243.1"/>
    <property type="molecule type" value="Genomic_DNA"/>
</dbReference>
<keyword evidence="10" id="KW-1185">Reference proteome</keyword>
<feature type="transmembrane region" description="Helical" evidence="7">
    <location>
        <begin position="71"/>
        <end position="95"/>
    </location>
</feature>
<comment type="similarity">
    <text evidence="2">Belongs to the CPA3 antiporters (TC 2.A.63) subunit C family.</text>
</comment>
<evidence type="ECO:0000256" key="1">
    <source>
        <dbReference type="ARBA" id="ARBA00004651"/>
    </source>
</evidence>